<protein>
    <submittedName>
        <fullName evidence="1">Uncharacterized protein</fullName>
    </submittedName>
</protein>
<gene>
    <name evidence="1" type="ORF">SAMN04488053_11132</name>
</gene>
<dbReference type="RefSeq" id="WP_175444314.1">
    <property type="nucleotide sequence ID" value="NZ_FNIL01000011.1"/>
</dbReference>
<keyword evidence="2" id="KW-1185">Reference proteome</keyword>
<sequence>MYDLLGMGFPPLSGGSLPWAGLQLFPIPVGIGKDLQTALNSTGVTAGRYGE</sequence>
<dbReference type="Proteomes" id="UP000198778">
    <property type="component" value="Unassembled WGS sequence"/>
</dbReference>
<evidence type="ECO:0000313" key="1">
    <source>
        <dbReference type="EMBL" id="SDO32713.1"/>
    </source>
</evidence>
<evidence type="ECO:0000313" key="2">
    <source>
        <dbReference type="Proteomes" id="UP000198778"/>
    </source>
</evidence>
<dbReference type="STRING" id="745820.SAMN04488053_11132"/>
<organism evidence="1 2">
    <name type="scientific">Alkalicoccus daliensis</name>
    <dbReference type="NCBI Taxonomy" id="745820"/>
    <lineage>
        <taxon>Bacteria</taxon>
        <taxon>Bacillati</taxon>
        <taxon>Bacillota</taxon>
        <taxon>Bacilli</taxon>
        <taxon>Bacillales</taxon>
        <taxon>Bacillaceae</taxon>
        <taxon>Alkalicoccus</taxon>
    </lineage>
</organism>
<name>A0A1H0IMT2_9BACI</name>
<dbReference type="AlphaFoldDB" id="A0A1H0IMT2"/>
<reference evidence="2" key="1">
    <citation type="submission" date="2016-10" db="EMBL/GenBank/DDBJ databases">
        <authorList>
            <person name="Varghese N."/>
            <person name="Submissions S."/>
        </authorList>
    </citation>
    <scope>NUCLEOTIDE SEQUENCE [LARGE SCALE GENOMIC DNA]</scope>
    <source>
        <strain evidence="2">CGMCC 1.10369</strain>
    </source>
</reference>
<accession>A0A1H0IMT2</accession>
<proteinExistence type="predicted"/>
<dbReference type="EMBL" id="FNIL01000011">
    <property type="protein sequence ID" value="SDO32713.1"/>
    <property type="molecule type" value="Genomic_DNA"/>
</dbReference>